<dbReference type="EMBL" id="CP138582">
    <property type="protein sequence ID" value="WPG99567.1"/>
    <property type="molecule type" value="Genomic_DNA"/>
</dbReference>
<evidence type="ECO:0000313" key="2">
    <source>
        <dbReference type="EMBL" id="WPG99567.1"/>
    </source>
</evidence>
<protein>
    <recommendedName>
        <fullName evidence="4">Casein kinase II beta 2 subunit</fullName>
    </recommendedName>
</protein>
<sequence length="457" mass="49163">MPPIPGMVHWHSLVARHAKHLRQVFERAVQAVDARLAGAQPAKLEPVLVRNTPKQPLHHLARIRQGQNRWYSTARRQLDAAVRQFSTSSGYRAGQSFNRAALPKSRVSASIALSSGRAPFASTLRPNLTGGTLGRTAGGYAYGGGKVGGARYFSYGPAAPQQVVQNVSQAVRAFLLGGQKAQFDGVSSRTGAKRYKAISALQKDTSERVRGLSQITPGSWVEFAVNPTITALTPWDSLMGSSANIEHADHLNTDGLLSVLSVDFSRALKDLAAVLNDLNRLAALGDLPITSSGDCLRVHFPGVDGDTVARLCDELNITRGIVVQDPAFDAFAGTDIALLFPFCPTSAHSESSLDPSGAAFFDTPLRKNHPINLDAMFTSTPSSTSSTWPSSEEASLIDFNPSSSPSRRDGHSFVSVPSASDDGYTSPPRPLEYDGFEGIYRFIEELDAIRTPATMRF</sequence>
<gene>
    <name evidence="2" type="ORF">R9X50_00238400</name>
</gene>
<feature type="region of interest" description="Disordered" evidence="1">
    <location>
        <begin position="382"/>
        <end position="428"/>
    </location>
</feature>
<feature type="compositionally biased region" description="Low complexity" evidence="1">
    <location>
        <begin position="382"/>
        <end position="391"/>
    </location>
</feature>
<name>A0AAQ3M1F5_9PEZI</name>
<dbReference type="GO" id="GO:0070628">
    <property type="term" value="F:proteasome binding"/>
    <property type="evidence" value="ECO:0007669"/>
    <property type="project" value="InterPro"/>
</dbReference>
<reference evidence="2 3" key="1">
    <citation type="submission" date="2023-11" db="EMBL/GenBank/DDBJ databases">
        <title>An acidophilic fungus is an integral part of prey digestion in a carnivorous sundew plant.</title>
        <authorList>
            <person name="Tsai I.J."/>
        </authorList>
    </citation>
    <scope>NUCLEOTIDE SEQUENCE [LARGE SCALE GENOMIC DNA]</scope>
    <source>
        <strain evidence="2">169a</strain>
    </source>
</reference>
<evidence type="ECO:0000256" key="1">
    <source>
        <dbReference type="SAM" id="MobiDB-lite"/>
    </source>
</evidence>
<keyword evidence="3" id="KW-1185">Reference proteome</keyword>
<dbReference type="PANTHER" id="PTHR42342">
    <property type="entry name" value="STATIONARY PHASE PROTEIN 5"/>
    <property type="match status" value="1"/>
</dbReference>
<dbReference type="AlphaFoldDB" id="A0AAQ3M1F5"/>
<accession>A0AAQ3M1F5</accession>
<organism evidence="2 3">
    <name type="scientific">Acrodontium crateriforme</name>
    <dbReference type="NCBI Taxonomy" id="150365"/>
    <lineage>
        <taxon>Eukaryota</taxon>
        <taxon>Fungi</taxon>
        <taxon>Dikarya</taxon>
        <taxon>Ascomycota</taxon>
        <taxon>Pezizomycotina</taxon>
        <taxon>Dothideomycetes</taxon>
        <taxon>Dothideomycetidae</taxon>
        <taxon>Mycosphaerellales</taxon>
        <taxon>Teratosphaeriaceae</taxon>
        <taxon>Acrodontium</taxon>
    </lineage>
</organism>
<proteinExistence type="predicted"/>
<dbReference type="PANTHER" id="PTHR42342:SF1">
    <property type="entry name" value="STATIONARY PHASE PROTEIN 5"/>
    <property type="match status" value="1"/>
</dbReference>
<dbReference type="InterPro" id="IPR038816">
    <property type="entry name" value="Stationary_phase_5"/>
</dbReference>
<dbReference type="GO" id="GO:0043248">
    <property type="term" value="P:proteasome assembly"/>
    <property type="evidence" value="ECO:0007669"/>
    <property type="project" value="TreeGrafter"/>
</dbReference>
<dbReference type="Proteomes" id="UP001303373">
    <property type="component" value="Chromosome 3"/>
</dbReference>
<evidence type="ECO:0000313" key="3">
    <source>
        <dbReference type="Proteomes" id="UP001303373"/>
    </source>
</evidence>
<evidence type="ECO:0008006" key="4">
    <source>
        <dbReference type="Google" id="ProtNLM"/>
    </source>
</evidence>